<protein>
    <submittedName>
        <fullName evidence="2">FMRFamide-related neuropeptides-like</fullName>
    </submittedName>
</protein>
<organism evidence="1 2">
    <name type="scientific">Rhabditophanes sp. KR3021</name>
    <dbReference type="NCBI Taxonomy" id="114890"/>
    <lineage>
        <taxon>Eukaryota</taxon>
        <taxon>Metazoa</taxon>
        <taxon>Ecdysozoa</taxon>
        <taxon>Nematoda</taxon>
        <taxon>Chromadorea</taxon>
        <taxon>Rhabditida</taxon>
        <taxon>Tylenchina</taxon>
        <taxon>Panagrolaimomorpha</taxon>
        <taxon>Strongyloidoidea</taxon>
        <taxon>Alloionematidae</taxon>
        <taxon>Rhabditophanes</taxon>
    </lineage>
</organism>
<proteinExistence type="predicted"/>
<evidence type="ECO:0000313" key="2">
    <source>
        <dbReference type="WBParaSite" id="RSKR_0000837500.1"/>
    </source>
</evidence>
<accession>A0AC35U8Y9</accession>
<name>A0AC35U8Y9_9BILA</name>
<evidence type="ECO:0000313" key="1">
    <source>
        <dbReference type="Proteomes" id="UP000095286"/>
    </source>
</evidence>
<dbReference type="WBParaSite" id="RSKR_0000837500.1">
    <property type="protein sequence ID" value="RSKR_0000837500.1"/>
    <property type="gene ID" value="RSKR_0000837500"/>
</dbReference>
<dbReference type="Proteomes" id="UP000095286">
    <property type="component" value="Unplaced"/>
</dbReference>
<reference evidence="2" key="1">
    <citation type="submission" date="2016-11" db="UniProtKB">
        <authorList>
            <consortium name="WormBaseParasite"/>
        </authorList>
    </citation>
    <scope>IDENTIFICATION</scope>
    <source>
        <strain evidence="2">KR3021</strain>
    </source>
</reference>
<sequence length="225" mass="25819">MLVYTQNIIKLLLCSVVVLTATTTIPNCCKTNPNSAVCSQWTYFTPDEQAMIINENLIDTDCSVIAMGKEKRKPNFIRYGRSSGQNPTALDKKASDPNFLRFGRSTTGEPNFLRFGRAAGDNNFLRFGKSASPDFLRFGKRSFDNSKEPNFLRFGKRNNFLRFGRSQGDEDQFNREYRKPNFLRFGKRSGAATNFLRFGRATAFLENESFARNYRQQPDFLRFGK</sequence>